<gene>
    <name evidence="2" type="ORF">V1478_001057</name>
</gene>
<dbReference type="NCBIfam" id="TIGR04336">
    <property type="entry name" value="AmmeMemoSam_B"/>
    <property type="match status" value="1"/>
</dbReference>
<comment type="caution">
    <text evidence="2">The sequence shown here is derived from an EMBL/GenBank/DDBJ whole genome shotgun (WGS) entry which is preliminary data.</text>
</comment>
<reference evidence="2 3" key="1">
    <citation type="journal article" date="2024" name="Ann. Entomol. Soc. Am.">
        <title>Genomic analyses of the southern and eastern yellowjacket wasps (Hymenoptera: Vespidae) reveal evolutionary signatures of social life.</title>
        <authorList>
            <person name="Catto M.A."/>
            <person name="Caine P.B."/>
            <person name="Orr S.E."/>
            <person name="Hunt B.G."/>
            <person name="Goodisman M.A.D."/>
        </authorList>
    </citation>
    <scope>NUCLEOTIDE SEQUENCE [LARGE SCALE GENOMIC DNA]</scope>
    <source>
        <strain evidence="2">233</strain>
        <tissue evidence="2">Head and thorax</tissue>
    </source>
</reference>
<dbReference type="Proteomes" id="UP001607302">
    <property type="component" value="Unassembled WGS sequence"/>
</dbReference>
<dbReference type="PANTHER" id="PTHR11060:SF0">
    <property type="entry name" value="PROTEIN MEMO1"/>
    <property type="match status" value="1"/>
</dbReference>
<protein>
    <submittedName>
        <fullName evidence="2">Protein MEMO1</fullName>
    </submittedName>
</protein>
<evidence type="ECO:0000313" key="2">
    <source>
        <dbReference type="EMBL" id="KAL2740916.1"/>
    </source>
</evidence>
<dbReference type="PANTHER" id="PTHR11060">
    <property type="entry name" value="PROTEIN MEMO1"/>
    <property type="match status" value="1"/>
</dbReference>
<organism evidence="2 3">
    <name type="scientific">Vespula squamosa</name>
    <name type="common">Southern yellow jacket</name>
    <name type="synonym">Wasp</name>
    <dbReference type="NCBI Taxonomy" id="30214"/>
    <lineage>
        <taxon>Eukaryota</taxon>
        <taxon>Metazoa</taxon>
        <taxon>Ecdysozoa</taxon>
        <taxon>Arthropoda</taxon>
        <taxon>Hexapoda</taxon>
        <taxon>Insecta</taxon>
        <taxon>Pterygota</taxon>
        <taxon>Neoptera</taxon>
        <taxon>Endopterygota</taxon>
        <taxon>Hymenoptera</taxon>
        <taxon>Apocrita</taxon>
        <taxon>Aculeata</taxon>
        <taxon>Vespoidea</taxon>
        <taxon>Vespidae</taxon>
        <taxon>Vespinae</taxon>
        <taxon>Vespula</taxon>
    </lineage>
</organism>
<accession>A0ABD2C794</accession>
<sequence length="393" mass="44802">RNFRNFLLDSALIIVDFDWTYCFPLIYFNVVFTHSMSKTDLYVCDSFINILHASSNKLLNYIYIIFMKEFLRVIENGIDTARRERLFKPNIDMALIRRATHAGSWYSDSAIYAVGSELNKQLEGWLGAADLSHGPARAIIAPHAGYSYCGGCAGFAYRQISPVVVRKIFILGPSHYVRLPGCALSSASIYRTPLYDLHIDQQVRRELEETGQFEWMDLNTDEEEHSIEMQLPFLAKIMEGFKDSFTIIPILVGSLTPEREALYGRLLAPYLADPQTLFVVSSDFCHWGQRFRYTYYDRSCGPIHRSIQNLDKMGMDIIETLNPTMFTDYLKKYGNTICGRHPIGVLLQAIHSLKGNTNGQKMNLKFLKYAQSSQCNNMNDSSVSYASASLVLE</sequence>
<dbReference type="InterPro" id="IPR002737">
    <property type="entry name" value="MEMO1_fam"/>
</dbReference>
<proteinExistence type="inferred from homology"/>
<name>A0ABD2C794_VESSQ</name>
<dbReference type="Gene3D" id="3.40.830.10">
    <property type="entry name" value="LigB-like"/>
    <property type="match status" value="1"/>
</dbReference>
<dbReference type="HAMAP" id="MF_00055">
    <property type="entry name" value="MEMO1"/>
    <property type="match status" value="1"/>
</dbReference>
<evidence type="ECO:0000313" key="3">
    <source>
        <dbReference type="Proteomes" id="UP001607302"/>
    </source>
</evidence>
<dbReference type="Pfam" id="PF01875">
    <property type="entry name" value="Memo"/>
    <property type="match status" value="1"/>
</dbReference>
<dbReference type="CDD" id="cd07361">
    <property type="entry name" value="MEMO_like"/>
    <property type="match status" value="1"/>
</dbReference>
<dbReference type="EMBL" id="JAUDFV010000020">
    <property type="protein sequence ID" value="KAL2740916.1"/>
    <property type="molecule type" value="Genomic_DNA"/>
</dbReference>
<keyword evidence="3" id="KW-1185">Reference proteome</keyword>
<feature type="non-terminal residue" evidence="2">
    <location>
        <position position="1"/>
    </location>
</feature>
<evidence type="ECO:0000256" key="1">
    <source>
        <dbReference type="ARBA" id="ARBA00006315"/>
    </source>
</evidence>
<dbReference type="AlphaFoldDB" id="A0ABD2C794"/>
<comment type="similarity">
    <text evidence="1">Belongs to the MEMO1 family.</text>
</comment>